<name>A0ABX8JCB0_9BACT</name>
<keyword evidence="1 2" id="KW-0597">Phosphoprotein</keyword>
<dbReference type="CDD" id="cd17546">
    <property type="entry name" value="REC_hyHK_CKI1_RcsC-like"/>
    <property type="match status" value="1"/>
</dbReference>
<dbReference type="InterPro" id="IPR001789">
    <property type="entry name" value="Sig_transdc_resp-reg_receiver"/>
</dbReference>
<keyword evidence="5" id="KW-1185">Reference proteome</keyword>
<proteinExistence type="predicted"/>
<protein>
    <submittedName>
        <fullName evidence="4">Response regulator</fullName>
    </submittedName>
</protein>
<evidence type="ECO:0000313" key="5">
    <source>
        <dbReference type="Proteomes" id="UP000683557"/>
    </source>
</evidence>
<feature type="domain" description="Response regulatory" evidence="3">
    <location>
        <begin position="2"/>
        <end position="120"/>
    </location>
</feature>
<evidence type="ECO:0000313" key="4">
    <source>
        <dbReference type="EMBL" id="QWV95042.1"/>
    </source>
</evidence>
<dbReference type="Proteomes" id="UP000683557">
    <property type="component" value="Chromosome"/>
</dbReference>
<accession>A0ABX8JCB0</accession>
<dbReference type="Pfam" id="PF00072">
    <property type="entry name" value="Response_reg"/>
    <property type="match status" value="1"/>
</dbReference>
<evidence type="ECO:0000259" key="3">
    <source>
        <dbReference type="PROSITE" id="PS50110"/>
    </source>
</evidence>
<feature type="modified residue" description="4-aspartylphosphate" evidence="2">
    <location>
        <position position="51"/>
    </location>
</feature>
<dbReference type="PROSITE" id="PS50110">
    <property type="entry name" value="RESPONSE_REGULATORY"/>
    <property type="match status" value="1"/>
</dbReference>
<evidence type="ECO:0000256" key="1">
    <source>
        <dbReference type="ARBA" id="ARBA00022553"/>
    </source>
</evidence>
<dbReference type="SMART" id="SM00448">
    <property type="entry name" value="REC"/>
    <property type="match status" value="1"/>
</dbReference>
<gene>
    <name evidence="4" type="ORF">KP004_07655</name>
</gene>
<evidence type="ECO:0000256" key="2">
    <source>
        <dbReference type="PROSITE-ProRule" id="PRU00169"/>
    </source>
</evidence>
<reference evidence="4 5" key="1">
    <citation type="submission" date="2021-06" db="EMBL/GenBank/DDBJ databases">
        <title>Gemonas diversity in paddy soil.</title>
        <authorList>
            <person name="Liu G."/>
        </authorList>
    </citation>
    <scope>NUCLEOTIDE SEQUENCE [LARGE SCALE GENOMIC DNA]</scope>
    <source>
        <strain evidence="4 5">RG10</strain>
    </source>
</reference>
<dbReference type="RefSeq" id="WP_216801743.1">
    <property type="nucleotide sequence ID" value="NZ_CP076723.1"/>
</dbReference>
<organism evidence="4 5">
    <name type="scientific">Geomonas oryzisoli</name>
    <dbReference type="NCBI Taxonomy" id="2847992"/>
    <lineage>
        <taxon>Bacteria</taxon>
        <taxon>Pseudomonadati</taxon>
        <taxon>Thermodesulfobacteriota</taxon>
        <taxon>Desulfuromonadia</taxon>
        <taxon>Geobacterales</taxon>
        <taxon>Geobacteraceae</taxon>
        <taxon>Geomonas</taxon>
    </lineage>
</organism>
<sequence>MRILIAEDDPTIRQMMVTLLRRLDHDCEGVDNGRKAVEMWEQDGFDFIFMDVQMPIMDGLSATRTIREREAARGGHVPIIALTAHAMEEDKQQCLAAGMDDYLSKPIDLDLLFSLLEKDYPPRS</sequence>
<dbReference type="PANTHER" id="PTHR45339">
    <property type="entry name" value="HYBRID SIGNAL TRANSDUCTION HISTIDINE KINASE J"/>
    <property type="match status" value="1"/>
</dbReference>
<dbReference type="EMBL" id="CP076723">
    <property type="protein sequence ID" value="QWV95042.1"/>
    <property type="molecule type" value="Genomic_DNA"/>
</dbReference>
<dbReference type="PANTHER" id="PTHR45339:SF5">
    <property type="entry name" value="HISTIDINE KINASE"/>
    <property type="match status" value="1"/>
</dbReference>